<name>A0ABP0MXH1_9DINO</name>
<protein>
    <submittedName>
        <fullName evidence="2">Magnesium-dependent phosphatase 1</fullName>
    </submittedName>
</protein>
<keyword evidence="3" id="KW-1185">Reference proteome</keyword>
<evidence type="ECO:0000313" key="3">
    <source>
        <dbReference type="Proteomes" id="UP001642464"/>
    </source>
</evidence>
<proteinExistence type="predicted"/>
<dbReference type="EMBL" id="CAXAMM010024858">
    <property type="protein sequence ID" value="CAK9056069.1"/>
    <property type="molecule type" value="Genomic_DNA"/>
</dbReference>
<comment type="caution">
    <text evidence="2">The sequence shown here is derived from an EMBL/GenBank/DDBJ whole genome shotgun (WGS) entry which is preliminary data.</text>
</comment>
<keyword evidence="1" id="KW-0472">Membrane</keyword>
<keyword evidence="1" id="KW-0812">Transmembrane</keyword>
<evidence type="ECO:0000313" key="2">
    <source>
        <dbReference type="EMBL" id="CAK9056069.1"/>
    </source>
</evidence>
<evidence type="ECO:0000256" key="1">
    <source>
        <dbReference type="SAM" id="Phobius"/>
    </source>
</evidence>
<sequence>AILVDTAPGASSVEKLAGVLYTAFFSLSAAAFLCTCQHWLRLFDSMDLSQDGEALVESPWSDTCPKKQKTQKIKQVLTLEVPKSAAIGLPSFPLSGRIT</sequence>
<feature type="transmembrane region" description="Helical" evidence="1">
    <location>
        <begin position="20"/>
        <end position="40"/>
    </location>
</feature>
<dbReference type="Proteomes" id="UP001642464">
    <property type="component" value="Unassembled WGS sequence"/>
</dbReference>
<reference evidence="2 3" key="1">
    <citation type="submission" date="2024-02" db="EMBL/GenBank/DDBJ databases">
        <authorList>
            <person name="Chen Y."/>
            <person name="Shah S."/>
            <person name="Dougan E. K."/>
            <person name="Thang M."/>
            <person name="Chan C."/>
        </authorList>
    </citation>
    <scope>NUCLEOTIDE SEQUENCE [LARGE SCALE GENOMIC DNA]</scope>
</reference>
<accession>A0ABP0MXH1</accession>
<gene>
    <name evidence="2" type="ORF">SCF082_LOCUS30251</name>
</gene>
<organism evidence="2 3">
    <name type="scientific">Durusdinium trenchii</name>
    <dbReference type="NCBI Taxonomy" id="1381693"/>
    <lineage>
        <taxon>Eukaryota</taxon>
        <taxon>Sar</taxon>
        <taxon>Alveolata</taxon>
        <taxon>Dinophyceae</taxon>
        <taxon>Suessiales</taxon>
        <taxon>Symbiodiniaceae</taxon>
        <taxon>Durusdinium</taxon>
    </lineage>
</organism>
<keyword evidence="1" id="KW-1133">Transmembrane helix</keyword>
<feature type="non-terminal residue" evidence="2">
    <location>
        <position position="1"/>
    </location>
</feature>